<reference evidence="1 2" key="1">
    <citation type="submission" date="2024-06" db="EMBL/GenBank/DDBJ databases">
        <authorList>
            <person name="Steensen K."/>
            <person name="Seneca J."/>
            <person name="Bartlau N."/>
            <person name="Yu A.X."/>
            <person name="Polz M.F."/>
        </authorList>
    </citation>
    <scope>NUCLEOTIDE SEQUENCE [LARGE SCALE GENOMIC DNA]</scope>
    <source>
        <strain evidence="1 2">1F9</strain>
    </source>
</reference>
<keyword evidence="2" id="KW-1185">Reference proteome</keyword>
<evidence type="ECO:0000313" key="2">
    <source>
        <dbReference type="Proteomes" id="UP001569175"/>
    </source>
</evidence>
<sequence>MTMICAKEFSEWLRHRFNAESSGISISRADINQLTGRQRLDPSFVNDVHYELMQYGMAFVTDTSRENFYLVPIAQSINWRERLEYQFEKEMFCNIYPIEKSGLKKGST</sequence>
<dbReference type="Proteomes" id="UP001569175">
    <property type="component" value="Unassembled WGS sequence"/>
</dbReference>
<organism evidence="1 2">
    <name type="scientific">Vibrio atlanticus</name>
    <dbReference type="NCBI Taxonomy" id="693153"/>
    <lineage>
        <taxon>Bacteria</taxon>
        <taxon>Pseudomonadati</taxon>
        <taxon>Pseudomonadota</taxon>
        <taxon>Gammaproteobacteria</taxon>
        <taxon>Vibrionales</taxon>
        <taxon>Vibrionaceae</taxon>
        <taxon>Vibrio</taxon>
    </lineage>
</organism>
<accession>A0ABV4KKU6</accession>
<name>A0ABV4KKU6_9VIBR</name>
<proteinExistence type="predicted"/>
<dbReference type="EMBL" id="JBGOOL010000016">
    <property type="protein sequence ID" value="MEZ8053056.1"/>
    <property type="molecule type" value="Genomic_DNA"/>
</dbReference>
<comment type="caution">
    <text evidence="1">The sequence shown here is derived from an EMBL/GenBank/DDBJ whole genome shotgun (WGS) entry which is preliminary data.</text>
</comment>
<evidence type="ECO:0000313" key="1">
    <source>
        <dbReference type="EMBL" id="MEZ8053056.1"/>
    </source>
</evidence>
<dbReference type="RefSeq" id="WP_371707494.1">
    <property type="nucleotide sequence ID" value="NZ_JBGOOL010000016.1"/>
</dbReference>
<protein>
    <submittedName>
        <fullName evidence="1">Uncharacterized protein</fullName>
    </submittedName>
</protein>
<gene>
    <name evidence="1" type="ORF">ACED57_07820</name>
</gene>